<protein>
    <recommendedName>
        <fullName evidence="1">Transmembrane protein family 132 fourth domain-containing protein</fullName>
    </recommendedName>
</protein>
<sequence>MCDLPKDTSDLIFTPLPPATIARTVPDAIREIGKSLLLQIPRRELQTDEEFSVSVRLKRGDDVSEFTLRCEVPANSYVEFVRVIWPGGLTPVKQNEAHFYVPSQNEDSSVSSTTARLRSESGMHNSLWDIFHQSVINQKRNVTEIVARFREDLIKTSHAGKHSSATEVYKLLFRVTRPPVGSPGRVAPRILWSLVSLSRQNTPDRTVLSSPIVTRLNIESSELKHLAMVIKTSALVNLAALTGQPSIHPVWVYGLTHNAQLIDVTSRATCHTGDDAIIHFANDACTKLGFSGAELDGSPGLPLVAKLDGRSATATLLVWFPKAPALRLAVGSITQTAEDLAGGNVKRVKLNRIKTEITHSK</sequence>
<feature type="domain" description="Transmembrane protein family 132 fourth" evidence="1">
    <location>
        <begin position="227"/>
        <end position="322"/>
    </location>
</feature>
<dbReference type="Pfam" id="PF16070">
    <property type="entry name" value="Ig_TMEM132_4th"/>
    <property type="match status" value="1"/>
</dbReference>
<keyword evidence="3" id="KW-1185">Reference proteome</keyword>
<dbReference type="OrthoDB" id="10026202at2759"/>
<proteinExistence type="predicted"/>
<gene>
    <name evidence="2" type="ORF">PHET_01131</name>
</gene>
<dbReference type="PANTHER" id="PTHR13388">
    <property type="entry name" value="DETONATOR, ISOFORM E"/>
    <property type="match status" value="1"/>
</dbReference>
<dbReference type="Proteomes" id="UP000748531">
    <property type="component" value="Unassembled WGS sequence"/>
</dbReference>
<dbReference type="PANTHER" id="PTHR13388:SF11">
    <property type="entry name" value="DETONATOR, ISOFORM E"/>
    <property type="match status" value="1"/>
</dbReference>
<evidence type="ECO:0000313" key="3">
    <source>
        <dbReference type="Proteomes" id="UP000748531"/>
    </source>
</evidence>
<dbReference type="EMBL" id="LUCH01000360">
    <property type="protein sequence ID" value="KAF5405349.1"/>
    <property type="molecule type" value="Genomic_DNA"/>
</dbReference>
<dbReference type="AlphaFoldDB" id="A0A8J4TI67"/>
<dbReference type="InterPro" id="IPR026307">
    <property type="entry name" value="TMEM132"/>
</dbReference>
<accession>A0A8J4TI67</accession>
<name>A0A8J4TI67_9TREM</name>
<reference evidence="2" key="1">
    <citation type="submission" date="2019-05" db="EMBL/GenBank/DDBJ databases">
        <title>Annotation for the trematode Paragonimus heterotremus.</title>
        <authorList>
            <person name="Choi Y.-J."/>
        </authorList>
    </citation>
    <scope>NUCLEOTIDE SEQUENCE</scope>
    <source>
        <strain evidence="2">LC</strain>
    </source>
</reference>
<evidence type="ECO:0000313" key="2">
    <source>
        <dbReference type="EMBL" id="KAF5405349.1"/>
    </source>
</evidence>
<comment type="caution">
    <text evidence="2">The sequence shown here is derived from an EMBL/GenBank/DDBJ whole genome shotgun (WGS) entry which is preliminary data.</text>
</comment>
<organism evidence="2 3">
    <name type="scientific">Paragonimus heterotremus</name>
    <dbReference type="NCBI Taxonomy" id="100268"/>
    <lineage>
        <taxon>Eukaryota</taxon>
        <taxon>Metazoa</taxon>
        <taxon>Spiralia</taxon>
        <taxon>Lophotrochozoa</taxon>
        <taxon>Platyhelminthes</taxon>
        <taxon>Trematoda</taxon>
        <taxon>Digenea</taxon>
        <taxon>Plagiorchiida</taxon>
        <taxon>Troglotremata</taxon>
        <taxon>Troglotrematidae</taxon>
        <taxon>Paragonimus</taxon>
    </lineage>
</organism>
<dbReference type="InterPro" id="IPR031437">
    <property type="entry name" value="Ig_TMEM132_4th"/>
</dbReference>
<evidence type="ECO:0000259" key="1">
    <source>
        <dbReference type="Pfam" id="PF16070"/>
    </source>
</evidence>